<protein>
    <submittedName>
        <fullName evidence="6">Lebercilin-like protein</fullName>
    </submittedName>
</protein>
<feature type="coiled-coil region" evidence="3">
    <location>
        <begin position="370"/>
        <end position="406"/>
    </location>
</feature>
<sequence length="629" mass="71011">MNLKGPDVSEISFDLQIPPLSNDETLPPINPVLTRRRKRRNVTSKMTSSALRSERKRSYELLEKILMAKQEALSDQQCQLDFLRSKVCALREDNRMLKAQGHVQAAIIEKLDGKNAKLPMLMNSQMEEIRVYREQLKRLKDIFVRTNKAMQESENARYRAEEELQHLRNLAFEQNLPEREELISALQRLRAEYESVERDKLTLEKYVHNLEKNQRCERTRLLRKQRDLQAKCATLASTVRGLQTDLQEKQRMIESHAQRGGSRSTTRGIADPAVVRVLPPPQPTPPQHLAKMEPKPKAQLITTNRVDDIALRTDTPKKFAESSTRPATTILAVESRMPNEVFLRPQTVEATLDLTKSGCPDKSRDCTLAVLKAKENLARMVAEAQINEEEERRRTMSKELKNESKAIPPTTIVGAQSYDDWPEFEVAEPLKMQPLPRPVKVQNDTKVIKKGGAAAARGDSMEVEGMLQKLPVGTKQGKSKTIISHLVHEVTAVKERQDEFQAEAVDKKEFSCDCSIVTSKAAIDGDDEKLGLQLLHFDPKEKKTAQLKEPRSQHVHSTAANIVKNVDSNNTNSADTTSNTSGTRLASKLFDAQAKSAPSSASYAPPKQKAKTSPSPEENREETFHQVRE</sequence>
<feature type="compositionally biased region" description="Low complexity" evidence="4">
    <location>
        <begin position="567"/>
        <end position="581"/>
    </location>
</feature>
<feature type="coiled-coil region" evidence="3">
    <location>
        <begin position="122"/>
        <end position="213"/>
    </location>
</feature>
<feature type="region of interest" description="Disordered" evidence="4">
    <location>
        <begin position="562"/>
        <end position="629"/>
    </location>
</feature>
<name>A0ABR4Q5W1_9CEST</name>
<keyword evidence="2 3" id="KW-0175">Coiled coil</keyword>
<evidence type="ECO:0000256" key="1">
    <source>
        <dbReference type="ARBA" id="ARBA00010229"/>
    </source>
</evidence>
<feature type="domain" description="Lebercilin" evidence="5">
    <location>
        <begin position="64"/>
        <end position="252"/>
    </location>
</feature>
<dbReference type="EMBL" id="JAKROA010000010">
    <property type="protein sequence ID" value="KAL5104957.1"/>
    <property type="molecule type" value="Genomic_DNA"/>
</dbReference>
<dbReference type="InterPro" id="IPR026188">
    <property type="entry name" value="Lebercilin-like"/>
</dbReference>
<reference evidence="6 7" key="1">
    <citation type="journal article" date="2022" name="Front. Cell. Infect. Microbiol.">
        <title>The Genomes of Two Strains of Taenia crassiceps the Animal Model for the Study of Human Cysticercosis.</title>
        <authorList>
            <person name="Bobes R.J."/>
            <person name="Estrada K."/>
            <person name="Rios-Valencia D.G."/>
            <person name="Calderon-Gallegos A."/>
            <person name="de la Torre P."/>
            <person name="Carrero J.C."/>
            <person name="Sanchez-Flores A."/>
            <person name="Laclette J.P."/>
        </authorList>
    </citation>
    <scope>NUCLEOTIDE SEQUENCE [LARGE SCALE GENOMIC DNA]</scope>
    <source>
        <strain evidence="6">WFUcys</strain>
    </source>
</reference>
<organism evidence="6 7">
    <name type="scientific">Taenia crassiceps</name>
    <dbReference type="NCBI Taxonomy" id="6207"/>
    <lineage>
        <taxon>Eukaryota</taxon>
        <taxon>Metazoa</taxon>
        <taxon>Spiralia</taxon>
        <taxon>Lophotrochozoa</taxon>
        <taxon>Platyhelminthes</taxon>
        <taxon>Cestoda</taxon>
        <taxon>Eucestoda</taxon>
        <taxon>Cyclophyllidea</taxon>
        <taxon>Taeniidae</taxon>
        <taxon>Taenia</taxon>
    </lineage>
</organism>
<accession>A0ABR4Q5W1</accession>
<feature type="compositionally biased region" description="Basic and acidic residues" evidence="4">
    <location>
        <begin position="617"/>
        <end position="629"/>
    </location>
</feature>
<evidence type="ECO:0000313" key="6">
    <source>
        <dbReference type="EMBL" id="KAL5104957.1"/>
    </source>
</evidence>
<keyword evidence="7" id="KW-1185">Reference proteome</keyword>
<evidence type="ECO:0000256" key="3">
    <source>
        <dbReference type="SAM" id="Coils"/>
    </source>
</evidence>
<evidence type="ECO:0000256" key="2">
    <source>
        <dbReference type="ARBA" id="ARBA00023054"/>
    </source>
</evidence>
<dbReference type="PANTHER" id="PTHR16650:SF6">
    <property type="entry name" value="GH21622P"/>
    <property type="match status" value="1"/>
</dbReference>
<evidence type="ECO:0000259" key="5">
    <source>
        <dbReference type="Pfam" id="PF15619"/>
    </source>
</evidence>
<feature type="compositionally biased region" description="Low complexity" evidence="4">
    <location>
        <begin position="592"/>
        <end position="607"/>
    </location>
</feature>
<dbReference type="Pfam" id="PF15619">
    <property type="entry name" value="Lebercilin"/>
    <property type="match status" value="1"/>
</dbReference>
<dbReference type="Proteomes" id="UP001651158">
    <property type="component" value="Unassembled WGS sequence"/>
</dbReference>
<evidence type="ECO:0000256" key="4">
    <source>
        <dbReference type="SAM" id="MobiDB-lite"/>
    </source>
</evidence>
<gene>
    <name evidence="6" type="ORF">TcWFU_006076</name>
</gene>
<dbReference type="PANTHER" id="PTHR16650">
    <property type="entry name" value="C21ORF13-RELATED"/>
    <property type="match status" value="1"/>
</dbReference>
<dbReference type="InterPro" id="IPR028933">
    <property type="entry name" value="Lebercilin_dom"/>
</dbReference>
<comment type="similarity">
    <text evidence="1">Belongs to the LCA5 family.</text>
</comment>
<evidence type="ECO:0000313" key="7">
    <source>
        <dbReference type="Proteomes" id="UP001651158"/>
    </source>
</evidence>
<comment type="caution">
    <text evidence="6">The sequence shown here is derived from an EMBL/GenBank/DDBJ whole genome shotgun (WGS) entry which is preliminary data.</text>
</comment>
<proteinExistence type="inferred from homology"/>